<keyword evidence="3" id="KW-0472">Membrane</keyword>
<feature type="domain" description="Methyl-accepting transducer" evidence="4">
    <location>
        <begin position="350"/>
        <end position="586"/>
    </location>
</feature>
<evidence type="ECO:0000259" key="4">
    <source>
        <dbReference type="PROSITE" id="PS50111"/>
    </source>
</evidence>
<accession>H7EKR7</accession>
<feature type="transmembrane region" description="Helical" evidence="3">
    <location>
        <begin position="37"/>
        <end position="57"/>
    </location>
</feature>
<gene>
    <name evidence="5" type="ORF">TresaDRAFT_1967</name>
</gene>
<keyword evidence="3" id="KW-0812">Transmembrane</keyword>
<keyword evidence="6" id="KW-1185">Reference proteome</keyword>
<evidence type="ECO:0000256" key="2">
    <source>
        <dbReference type="PROSITE-ProRule" id="PRU00284"/>
    </source>
</evidence>
<dbReference type="EMBL" id="AGRW01000046">
    <property type="protein sequence ID" value="EIC01825.1"/>
    <property type="molecule type" value="Genomic_DNA"/>
</dbReference>
<dbReference type="Proteomes" id="UP000003571">
    <property type="component" value="Unassembled WGS sequence"/>
</dbReference>
<dbReference type="PANTHER" id="PTHR32089:SF112">
    <property type="entry name" value="LYSOZYME-LIKE PROTEIN-RELATED"/>
    <property type="match status" value="1"/>
</dbReference>
<dbReference type="PANTHER" id="PTHR32089">
    <property type="entry name" value="METHYL-ACCEPTING CHEMOTAXIS PROTEIN MCPB"/>
    <property type="match status" value="1"/>
</dbReference>
<evidence type="ECO:0000256" key="1">
    <source>
        <dbReference type="ARBA" id="ARBA00023224"/>
    </source>
</evidence>
<keyword evidence="1 2" id="KW-0807">Transducer</keyword>
<dbReference type="SMART" id="SM00283">
    <property type="entry name" value="MA"/>
    <property type="match status" value="1"/>
</dbReference>
<dbReference type="STRING" id="907348.TresaDRAFT_1967"/>
<dbReference type="eggNOG" id="COG4564">
    <property type="taxonomic scope" value="Bacteria"/>
</dbReference>
<dbReference type="Gene3D" id="1.10.287.950">
    <property type="entry name" value="Methyl-accepting chemotaxis protein"/>
    <property type="match status" value="1"/>
</dbReference>
<dbReference type="eggNOG" id="COG0840">
    <property type="taxonomic scope" value="Bacteria"/>
</dbReference>
<evidence type="ECO:0000256" key="3">
    <source>
        <dbReference type="SAM" id="Phobius"/>
    </source>
</evidence>
<sequence>MYGIEFLLIGRFENGIHPKAFEGVSMAGKRTLYKDKFVPIILISGMALLLLFAYNAISRNMAKNNLTQVLREEVNQKGIMMEDYLQPEIALTKKLASSPTIVRFFKNPNDAENRERAFAELRSYKEAFSSHIVFWANDVDKEFWNDMKLAYVVDPSNPDDYWYNMTLHKTDVYNFNINYNADMDMTCLWLNAVVRDEKGNAIGMAGTGIELDNFINKCYETLRNGIHLYFFNDDKEITGAQDKELLLEKASIKRVYNGSDDFDALMREARDLASNSNGQHTFRVNAKEYGVMRYLSSYGWYLIATAPTSAGKSSGNMVFLIICIALEIVFSVFVLFISKLQAMMRKATSASNRLIDETEDLTSSSKENAETAQNQSAAVKEIVATMEDNTALSENISKKIKDVTSLANKTSEDVADGVQYLEENVTQLGKIAEANQTTIEGIKALGDKIAKIWDIVTLINAVADQAKIIAFNAELEASSAGEAGHNFHIVATEIRRLADGIIDGTKEIKESITEIQKSSDSLILMSESGTERIKEGVDNAKSLENRFSSIKNASEITAGSADEITTIISQQAVASEQILISLKQISGGVDKFKEATAEISVASEKLSSIAQELRRK</sequence>
<feature type="transmembrane region" description="Helical" evidence="3">
    <location>
        <begin position="317"/>
        <end position="337"/>
    </location>
</feature>
<evidence type="ECO:0000313" key="5">
    <source>
        <dbReference type="EMBL" id="EIC01825.1"/>
    </source>
</evidence>
<protein>
    <submittedName>
        <fullName evidence="5">Methyl-accepting chemotaxis sensory transducer</fullName>
    </submittedName>
</protein>
<dbReference type="PROSITE" id="PS50111">
    <property type="entry name" value="CHEMOTAXIS_TRANSDUC_2"/>
    <property type="match status" value="1"/>
</dbReference>
<comment type="caution">
    <text evidence="5">The sequence shown here is derived from an EMBL/GenBank/DDBJ whole genome shotgun (WGS) entry which is preliminary data.</text>
</comment>
<dbReference type="GO" id="GO:0007165">
    <property type="term" value="P:signal transduction"/>
    <property type="evidence" value="ECO:0007669"/>
    <property type="project" value="UniProtKB-KW"/>
</dbReference>
<dbReference type="AlphaFoldDB" id="H7EKR7"/>
<proteinExistence type="predicted"/>
<dbReference type="PATRIC" id="fig|907348.3.peg.1497"/>
<name>H7EKR7_9SPIR</name>
<keyword evidence="3" id="KW-1133">Transmembrane helix</keyword>
<evidence type="ECO:0000313" key="6">
    <source>
        <dbReference type="Proteomes" id="UP000003571"/>
    </source>
</evidence>
<dbReference type="InterPro" id="IPR004089">
    <property type="entry name" value="MCPsignal_dom"/>
</dbReference>
<dbReference type="GO" id="GO:0016020">
    <property type="term" value="C:membrane"/>
    <property type="evidence" value="ECO:0007669"/>
    <property type="project" value="InterPro"/>
</dbReference>
<dbReference type="SUPFAM" id="SSF58104">
    <property type="entry name" value="Methyl-accepting chemotaxis protein (MCP) signaling domain"/>
    <property type="match status" value="1"/>
</dbReference>
<dbReference type="Pfam" id="PF00015">
    <property type="entry name" value="MCPsignal"/>
    <property type="match status" value="1"/>
</dbReference>
<organism evidence="5 6">
    <name type="scientific">Treponema saccharophilum DSM 2985</name>
    <dbReference type="NCBI Taxonomy" id="907348"/>
    <lineage>
        <taxon>Bacteria</taxon>
        <taxon>Pseudomonadati</taxon>
        <taxon>Spirochaetota</taxon>
        <taxon>Spirochaetia</taxon>
        <taxon>Spirochaetales</taxon>
        <taxon>Treponemataceae</taxon>
        <taxon>Treponema</taxon>
    </lineage>
</organism>
<reference evidence="5 6" key="1">
    <citation type="submission" date="2011-09" db="EMBL/GenBank/DDBJ databases">
        <title>The draft genome of Treponema saccharophilum DSM 2985.</title>
        <authorList>
            <consortium name="US DOE Joint Genome Institute (JGI-PGF)"/>
            <person name="Lucas S."/>
            <person name="Copeland A."/>
            <person name="Lapidus A."/>
            <person name="Glavina del Rio T."/>
            <person name="Dalin E."/>
            <person name="Tice H."/>
            <person name="Bruce D."/>
            <person name="Goodwin L."/>
            <person name="Pitluck S."/>
            <person name="Peters L."/>
            <person name="Kyrpides N."/>
            <person name="Mavromatis K."/>
            <person name="Ivanova N."/>
            <person name="Markowitz V."/>
            <person name="Cheng J.-F."/>
            <person name="Hugenholtz P."/>
            <person name="Woyke T."/>
            <person name="Wu D."/>
            <person name="Gronow S."/>
            <person name="Wellnitz S."/>
            <person name="Brambilla E."/>
            <person name="Klenk H.-P."/>
            <person name="Eisen J.A."/>
        </authorList>
    </citation>
    <scope>NUCLEOTIDE SEQUENCE [LARGE SCALE GENOMIC DNA]</scope>
    <source>
        <strain evidence="5 6">DSM 2985</strain>
    </source>
</reference>